<evidence type="ECO:0000313" key="5">
    <source>
        <dbReference type="EMBL" id="GAA1389161.1"/>
    </source>
</evidence>
<keyword evidence="6" id="KW-1185">Reference proteome</keyword>
<feature type="chain" id="PRO_5045432240" evidence="3">
    <location>
        <begin position="21"/>
        <end position="350"/>
    </location>
</feature>
<accession>A0ABN1XSL9</accession>
<dbReference type="RefSeq" id="WP_344022238.1">
    <property type="nucleotide sequence ID" value="NZ_BAAAJK010000009.1"/>
</dbReference>
<dbReference type="PROSITE" id="PS51257">
    <property type="entry name" value="PROKAR_LIPOPROTEIN"/>
    <property type="match status" value="1"/>
</dbReference>
<feature type="signal peptide" evidence="3">
    <location>
        <begin position="1"/>
        <end position="20"/>
    </location>
</feature>
<dbReference type="InterPro" id="IPR010067">
    <property type="entry name" value="ABC_SsuA_sub-bd"/>
</dbReference>
<evidence type="ECO:0000256" key="3">
    <source>
        <dbReference type="SAM" id="SignalP"/>
    </source>
</evidence>
<dbReference type="EMBL" id="BAAAJK010000009">
    <property type="protein sequence ID" value="GAA1389161.1"/>
    <property type="molecule type" value="Genomic_DNA"/>
</dbReference>
<dbReference type="Proteomes" id="UP001501414">
    <property type="component" value="Unassembled WGS sequence"/>
</dbReference>
<protein>
    <submittedName>
        <fullName evidence="5">ABC transporter substrate-binding protein</fullName>
    </submittedName>
</protein>
<comment type="similarity">
    <text evidence="1">Belongs to the bacterial solute-binding protein SsuA/TauA family.</text>
</comment>
<name>A0ABN1XSL9_9PSEU</name>
<dbReference type="PANTHER" id="PTHR30024:SF48">
    <property type="entry name" value="ABC TRANSPORTER SUBSTRATE-BINDING PROTEIN"/>
    <property type="match status" value="1"/>
</dbReference>
<dbReference type="NCBIfam" id="TIGR01728">
    <property type="entry name" value="SsuA_fam"/>
    <property type="match status" value="1"/>
</dbReference>
<dbReference type="InterPro" id="IPR001638">
    <property type="entry name" value="Solute-binding_3/MltF_N"/>
</dbReference>
<dbReference type="PANTHER" id="PTHR30024">
    <property type="entry name" value="ALIPHATIC SULFONATES-BINDING PROTEIN-RELATED"/>
    <property type="match status" value="1"/>
</dbReference>
<reference evidence="5 6" key="1">
    <citation type="journal article" date="2019" name="Int. J. Syst. Evol. Microbiol.">
        <title>The Global Catalogue of Microorganisms (GCM) 10K type strain sequencing project: providing services to taxonomists for standard genome sequencing and annotation.</title>
        <authorList>
            <consortium name="The Broad Institute Genomics Platform"/>
            <consortium name="The Broad Institute Genome Sequencing Center for Infectious Disease"/>
            <person name="Wu L."/>
            <person name="Ma J."/>
        </authorList>
    </citation>
    <scope>NUCLEOTIDE SEQUENCE [LARGE SCALE GENOMIC DNA]</scope>
    <source>
        <strain evidence="5 6">JCM 11896</strain>
    </source>
</reference>
<proteinExistence type="inferred from homology"/>
<dbReference type="Gene3D" id="3.40.190.10">
    <property type="entry name" value="Periplasmic binding protein-like II"/>
    <property type="match status" value="2"/>
</dbReference>
<dbReference type="SMART" id="SM00062">
    <property type="entry name" value="PBPb"/>
    <property type="match status" value="1"/>
</dbReference>
<organism evidence="5 6">
    <name type="scientific">Pseudonocardia kongjuensis</name>
    <dbReference type="NCBI Taxonomy" id="102227"/>
    <lineage>
        <taxon>Bacteria</taxon>
        <taxon>Bacillati</taxon>
        <taxon>Actinomycetota</taxon>
        <taxon>Actinomycetes</taxon>
        <taxon>Pseudonocardiales</taxon>
        <taxon>Pseudonocardiaceae</taxon>
        <taxon>Pseudonocardia</taxon>
    </lineage>
</organism>
<sequence length="350" mass="36690">MRREPRVLAALLLAALLALAGCSNVPLERPPVQPPVDDAALAGVTLVVGDQRGGSQSLLRAAGLLDDLPYRVQWRTFTSGPPLIEAARAGAIDLGGTGNTPVIFAAAAQARVQIVSANRGNVESDAILVRDDSPLRSAAELRDKRVAVAKGSSAHGQLLYTLRAAGLTLDDVDLTFLAPADAFAAFQQGDVDAWAVWDPYTTQAELDGARIIADGEGTANGYGFQVASNAALAEPARSAAVADLLARIAAAQAYSDTHREQRAQVWSEETKLPIEVTRRAVGRGPDQPIPLDDDVVASQQALADAFSDAGVIPGRADFAAFVDRRFERSTLDAARDGIPGTPTDTRGGAR</sequence>
<keyword evidence="3" id="KW-0732">Signal</keyword>
<evidence type="ECO:0000256" key="2">
    <source>
        <dbReference type="SAM" id="MobiDB-lite"/>
    </source>
</evidence>
<dbReference type="Pfam" id="PF12974">
    <property type="entry name" value="Phosphonate-bd"/>
    <property type="match status" value="1"/>
</dbReference>
<evidence type="ECO:0000259" key="4">
    <source>
        <dbReference type="SMART" id="SM00062"/>
    </source>
</evidence>
<dbReference type="CDD" id="cd13558">
    <property type="entry name" value="PBP2_SsuA_like_2"/>
    <property type="match status" value="1"/>
</dbReference>
<dbReference type="SUPFAM" id="SSF53850">
    <property type="entry name" value="Periplasmic binding protein-like II"/>
    <property type="match status" value="1"/>
</dbReference>
<evidence type="ECO:0000313" key="6">
    <source>
        <dbReference type="Proteomes" id="UP001501414"/>
    </source>
</evidence>
<feature type="region of interest" description="Disordered" evidence="2">
    <location>
        <begin position="331"/>
        <end position="350"/>
    </location>
</feature>
<evidence type="ECO:0000256" key="1">
    <source>
        <dbReference type="ARBA" id="ARBA00010742"/>
    </source>
</evidence>
<gene>
    <name evidence="5" type="ORF">GCM10009613_27620</name>
</gene>
<feature type="domain" description="Solute-binding protein family 3/N-terminal" evidence="4">
    <location>
        <begin position="45"/>
        <end position="270"/>
    </location>
</feature>
<comment type="caution">
    <text evidence="5">The sequence shown here is derived from an EMBL/GenBank/DDBJ whole genome shotgun (WGS) entry which is preliminary data.</text>
</comment>